<dbReference type="InterPro" id="IPR011149">
    <property type="entry name" value="Pol2_small_arc"/>
</dbReference>
<dbReference type="InterPro" id="IPR007185">
    <property type="entry name" value="DNA_pol_a/d/e_bsu"/>
</dbReference>
<dbReference type="NCBIfam" id="NF003118">
    <property type="entry name" value="PRK04036.1-3"/>
    <property type="match status" value="1"/>
</dbReference>
<evidence type="ECO:0000256" key="4">
    <source>
        <dbReference type="ARBA" id="ARBA00022679"/>
    </source>
</evidence>
<keyword evidence="4 15" id="KW-0808">Transferase</keyword>
<sequence>MAGNMKAAVEMVLNSGFQLSPDAFEYLASRHDPDRLVEAALKTIKGAGSAPLVLDRSYFESIESASKTVVPHDCGHISAPRPISSPDPVIGAESERPMKSITSSRALTSGLPSSRNGQNVKPPPDSKPFEEDGIRLISGLERITIKGKASDFRDYFRDRLASLSSILRSRADVSGATTASHVPEGLKWHKVKFIGMVNSKKEFRDGTVVVELEDEDGLVKVTFRGDDAIKKKAARLLVDEVVCVLGATRNGSSVIAEDVIWPDIPYKSRSIPPSPDHAYAVLTSDVHIGSKTFLRDDFERFLGWLRGETDEPRLNEIASRTKYLVIAGDLVDGVGIYPNQEEELDVADLYDQYKIAAEYLSTLPDRIKIIIIPGNHDACRPTLPTPPIYSDYAAPLYSMRNVLMLGDPSFVNLSGQTFLLTHGRSLDDVIPFLPDCNFREPQRAMVELLKSRHIAPIYGEKTPLAPEPKDRLVIDPVPDIFHAGHVHVEGIAEYRGVLVVNSGTWQSQTKYQLSAGIVPKPSIVPVVDLATTKAYELNFT</sequence>
<dbReference type="EC" id="2.7.7.7" evidence="15"/>
<keyword evidence="6 15" id="KW-0235">DNA replication</keyword>
<reference evidence="18 19" key="1">
    <citation type="submission" date="2018-12" db="EMBL/GenBank/DDBJ databases">
        <title>The complete genome of the methanogenic archaea of the candidate phylum Verstraetearchaeota, obtained from the metagenome of underground thermal water.</title>
        <authorList>
            <person name="Kadnikov V.V."/>
            <person name="Mardanov A.V."/>
            <person name="Beletsky A.V."/>
            <person name="Karnachuk O.V."/>
            <person name="Ravin N.V."/>
        </authorList>
    </citation>
    <scope>NUCLEOTIDE SEQUENCE [LARGE SCALE GENOMIC DNA]</scope>
    <source>
        <strain evidence="18">Ch88</strain>
    </source>
</reference>
<keyword evidence="10 15" id="KW-0239">DNA-directed DNA polymerase</keyword>
<comment type="similarity">
    <text evidence="2 15">Belongs to the DNA polymerase delta/II small subunit family.</text>
</comment>
<evidence type="ECO:0000256" key="12">
    <source>
        <dbReference type="ARBA" id="ARBA00023268"/>
    </source>
</evidence>
<evidence type="ECO:0000313" key="19">
    <source>
        <dbReference type="Proteomes" id="UP000288215"/>
    </source>
</evidence>
<feature type="region of interest" description="Disordered" evidence="16">
    <location>
        <begin position="76"/>
        <end position="131"/>
    </location>
</feature>
<evidence type="ECO:0000256" key="9">
    <source>
        <dbReference type="ARBA" id="ARBA00022839"/>
    </source>
</evidence>
<keyword evidence="5 15" id="KW-0548">Nucleotidyltransferase</keyword>
<dbReference type="PANTHER" id="PTHR10416">
    <property type="entry name" value="DNA POLYMERASE DELTA SUBUNIT 2"/>
    <property type="match status" value="1"/>
</dbReference>
<gene>
    <name evidence="15" type="primary">polB</name>
    <name evidence="18" type="ORF">Metus_1172</name>
</gene>
<dbReference type="GO" id="GO:0003887">
    <property type="term" value="F:DNA-directed DNA polymerase activity"/>
    <property type="evidence" value="ECO:0007669"/>
    <property type="project" value="UniProtKB-UniRule"/>
</dbReference>
<comment type="function">
    <text evidence="13 15">Possesses two activities: a DNA synthesis (polymerase) and an exonucleolytic activity that degrades single-stranded DNA in the 3' to 5' direction. Has a template-primer preference which is characteristic of a replicative DNA polymerase.</text>
</comment>
<dbReference type="SUPFAM" id="SSF56300">
    <property type="entry name" value="Metallo-dependent phosphatases"/>
    <property type="match status" value="1"/>
</dbReference>
<evidence type="ECO:0000256" key="11">
    <source>
        <dbReference type="ARBA" id="ARBA00023125"/>
    </source>
</evidence>
<proteinExistence type="inferred from homology"/>
<evidence type="ECO:0000256" key="1">
    <source>
        <dbReference type="ARBA" id="ARBA00000563"/>
    </source>
</evidence>
<dbReference type="GO" id="GO:0006271">
    <property type="term" value="P:DNA strand elongation involved in DNA replication"/>
    <property type="evidence" value="ECO:0007669"/>
    <property type="project" value="TreeGrafter"/>
</dbReference>
<dbReference type="InterPro" id="IPR024826">
    <property type="entry name" value="DNA_pol_delta/II_ssu"/>
</dbReference>
<evidence type="ECO:0000313" key="18">
    <source>
        <dbReference type="EMBL" id="RWX73198.1"/>
    </source>
</evidence>
<evidence type="ECO:0000256" key="13">
    <source>
        <dbReference type="ARBA" id="ARBA00024817"/>
    </source>
</evidence>
<keyword evidence="7 15" id="KW-0540">Nuclease</keyword>
<evidence type="ECO:0000256" key="2">
    <source>
        <dbReference type="ARBA" id="ARBA00006035"/>
    </source>
</evidence>
<evidence type="ECO:0000256" key="8">
    <source>
        <dbReference type="ARBA" id="ARBA00022801"/>
    </source>
</evidence>
<keyword evidence="8 15" id="KW-0378">Hydrolase</keyword>
<dbReference type="Proteomes" id="UP000288215">
    <property type="component" value="Unassembled WGS sequence"/>
</dbReference>
<evidence type="ECO:0000256" key="5">
    <source>
        <dbReference type="ARBA" id="ARBA00022695"/>
    </source>
</evidence>
<evidence type="ECO:0000259" key="17">
    <source>
        <dbReference type="Pfam" id="PF04042"/>
    </source>
</evidence>
<protein>
    <recommendedName>
        <fullName evidence="15">DNA polymerase II small subunit</fullName>
        <shortName evidence="15">Pol II</shortName>
        <ecNumber evidence="15">2.7.7.7</ecNumber>
    </recommendedName>
    <alternativeName>
        <fullName evidence="15">Exodeoxyribonuclease small subunit</fullName>
        <ecNumber evidence="15">3.1.11.1</ecNumber>
    </alternativeName>
</protein>
<dbReference type="HAMAP" id="MF_00325">
    <property type="entry name" value="DNApol_II_A_arch"/>
    <property type="match status" value="1"/>
</dbReference>
<dbReference type="PANTHER" id="PTHR10416:SF0">
    <property type="entry name" value="DNA POLYMERASE DELTA SUBUNIT 2"/>
    <property type="match status" value="1"/>
</dbReference>
<evidence type="ECO:0000256" key="7">
    <source>
        <dbReference type="ARBA" id="ARBA00022722"/>
    </source>
</evidence>
<evidence type="ECO:0000256" key="16">
    <source>
        <dbReference type="SAM" id="MobiDB-lite"/>
    </source>
</evidence>
<dbReference type="AlphaFoldDB" id="A0A444L6J9"/>
<evidence type="ECO:0000256" key="14">
    <source>
        <dbReference type="ARBA" id="ARBA00049244"/>
    </source>
</evidence>
<organism evidence="18 19">
    <name type="scientific">Methanosuratincola subterraneus</name>
    <dbReference type="NCBI Taxonomy" id="2593994"/>
    <lineage>
        <taxon>Archaea</taxon>
        <taxon>Thermoproteota</taxon>
        <taxon>Methanosuratincolia</taxon>
        <taxon>Candidatus Methanomethylicales</taxon>
        <taxon>Candidatus Methanomethylicaceae</taxon>
        <taxon>Candidatus Methanosuratincola (ex Vanwonterghem et al. 2016)</taxon>
    </lineage>
</organism>
<dbReference type="GO" id="GO:0042575">
    <property type="term" value="C:DNA polymerase complex"/>
    <property type="evidence" value="ECO:0007669"/>
    <property type="project" value="TreeGrafter"/>
</dbReference>
<dbReference type="InterPro" id="IPR029052">
    <property type="entry name" value="Metallo-depent_PP-like"/>
</dbReference>
<comment type="catalytic activity">
    <reaction evidence="14 15">
        <text>DNA(n) + a 2'-deoxyribonucleoside 5'-triphosphate = DNA(n+1) + diphosphate</text>
        <dbReference type="Rhea" id="RHEA:22508"/>
        <dbReference type="Rhea" id="RHEA-COMP:17339"/>
        <dbReference type="Rhea" id="RHEA-COMP:17340"/>
        <dbReference type="ChEBI" id="CHEBI:33019"/>
        <dbReference type="ChEBI" id="CHEBI:61560"/>
        <dbReference type="ChEBI" id="CHEBI:173112"/>
        <dbReference type="EC" id="2.7.7.7"/>
    </reaction>
</comment>
<name>A0A444L6J9_METS7</name>
<accession>A0A444L6J9</accession>
<comment type="catalytic activity">
    <reaction evidence="1 15">
        <text>Exonucleolytic cleavage in the 3'- to 5'-direction to yield nucleoside 5'-phosphates.</text>
        <dbReference type="EC" id="3.1.11.1"/>
    </reaction>
</comment>
<keyword evidence="9 15" id="KW-0269">Exonuclease</keyword>
<dbReference type="GO" id="GO:0008310">
    <property type="term" value="F:single-stranded DNA 3'-5' DNA exonuclease activity"/>
    <property type="evidence" value="ECO:0007669"/>
    <property type="project" value="UniProtKB-EC"/>
</dbReference>
<dbReference type="EC" id="3.1.11.1" evidence="15"/>
<dbReference type="GO" id="GO:0003677">
    <property type="term" value="F:DNA binding"/>
    <property type="evidence" value="ECO:0007669"/>
    <property type="project" value="UniProtKB-UniRule"/>
</dbReference>
<evidence type="ECO:0000256" key="10">
    <source>
        <dbReference type="ARBA" id="ARBA00022932"/>
    </source>
</evidence>
<feature type="compositionally biased region" description="Polar residues" evidence="16">
    <location>
        <begin position="100"/>
        <end position="119"/>
    </location>
</feature>
<evidence type="ECO:0000256" key="15">
    <source>
        <dbReference type="HAMAP-Rule" id="MF_00325"/>
    </source>
</evidence>
<feature type="domain" description="DNA polymerase alpha/delta/epsilon subunit B" evidence="17">
    <location>
        <begin position="281"/>
        <end position="484"/>
    </location>
</feature>
<dbReference type="EMBL" id="RXGA01000003">
    <property type="protein sequence ID" value="RWX73198.1"/>
    <property type="molecule type" value="Genomic_DNA"/>
</dbReference>
<dbReference type="GO" id="GO:0006308">
    <property type="term" value="P:DNA catabolic process"/>
    <property type="evidence" value="ECO:0007669"/>
    <property type="project" value="UniProtKB-UniRule"/>
</dbReference>
<evidence type="ECO:0000256" key="6">
    <source>
        <dbReference type="ARBA" id="ARBA00022705"/>
    </source>
</evidence>
<dbReference type="Pfam" id="PF04042">
    <property type="entry name" value="DNA_pol_E_B"/>
    <property type="match status" value="1"/>
</dbReference>
<comment type="caution">
    <text evidence="18">The sequence shown here is derived from an EMBL/GenBank/DDBJ whole genome shotgun (WGS) entry which is preliminary data.</text>
</comment>
<dbReference type="Gene3D" id="3.60.21.50">
    <property type="match status" value="1"/>
</dbReference>
<keyword evidence="12 15" id="KW-0511">Multifunctional enzyme</keyword>
<keyword evidence="11 15" id="KW-0238">DNA-binding</keyword>
<comment type="subunit">
    <text evidence="3 15">Heterodimer of a large subunit and a small subunit.</text>
</comment>
<evidence type="ECO:0000256" key="3">
    <source>
        <dbReference type="ARBA" id="ARBA00011315"/>
    </source>
</evidence>